<dbReference type="PANTHER" id="PTHR36434:SF1">
    <property type="entry name" value="MEMBRANE PROTEASE YUGP-RELATED"/>
    <property type="match status" value="1"/>
</dbReference>
<dbReference type="Pfam" id="PF04298">
    <property type="entry name" value="Zn_peptidase_2"/>
    <property type="match status" value="1"/>
</dbReference>
<protein>
    <submittedName>
        <fullName evidence="2">Zinc metallopeptidase</fullName>
    </submittedName>
</protein>
<dbReference type="EMBL" id="JBFNFH010000005">
    <property type="protein sequence ID" value="MFM1524718.1"/>
    <property type="molecule type" value="Genomic_DNA"/>
</dbReference>
<name>A0ABW9F6F6_9FIRM</name>
<evidence type="ECO:0000313" key="3">
    <source>
        <dbReference type="Proteomes" id="UP001629536"/>
    </source>
</evidence>
<keyword evidence="1" id="KW-0472">Membrane</keyword>
<feature type="transmembrane region" description="Helical" evidence="1">
    <location>
        <begin position="210"/>
        <end position="233"/>
    </location>
</feature>
<comment type="caution">
    <text evidence="2">The sequence shown here is derived from an EMBL/GenBank/DDBJ whole genome shotgun (WGS) entry which is preliminary data.</text>
</comment>
<keyword evidence="3" id="KW-1185">Reference proteome</keyword>
<feature type="transmembrane region" description="Helical" evidence="1">
    <location>
        <begin position="160"/>
        <end position="181"/>
    </location>
</feature>
<keyword evidence="1" id="KW-1133">Transmembrane helix</keyword>
<reference evidence="2 3" key="1">
    <citation type="journal article" date="2024" name="Front. Microbiol.">
        <title>Pangenomic and biochemical analyses of Helcococcus ovis reveal widespread tetracycline resistance and a novel bacterial species, Helcococcus bovis.</title>
        <authorList>
            <person name="Cunha F."/>
            <person name="Zhai Y."/>
            <person name="Casaro S."/>
            <person name="Jones K.L."/>
            <person name="Hernandez M."/>
            <person name="Bisinotto R.S."/>
            <person name="Kariyawasam S."/>
            <person name="Brown M.B."/>
            <person name="Phillips A."/>
            <person name="Jeong K.C."/>
            <person name="Galvao K.N."/>
        </authorList>
    </citation>
    <scope>NUCLEOTIDE SEQUENCE [LARGE SCALE GENOMIC DNA]</scope>
    <source>
        <strain evidence="2 3">KG197</strain>
    </source>
</reference>
<feature type="transmembrane region" description="Helical" evidence="1">
    <location>
        <begin position="133"/>
        <end position="154"/>
    </location>
</feature>
<sequence length="238" mass="26352">MLLIGYGYYGYGRASGISPIITILLFIMIGISLWASYKVNSNFEKFSKIESESGMTGREVARMILNRNGLSDVDIHQISGSLTDHYDPRGKVIRLSESVYDSTSISAISVAAHEVGHAIQDKEGYLMLNFRSLLAPVVGFTSRFVFVLIFMGFLLEFTNLINLGILLYSLSVLFHIVTLPVELNASKRALDNLTYNGIITVDEKSSSKKVLGAAAMTYVASMLVSILQLLRFISMRKD</sequence>
<accession>A0ABW9F6F6</accession>
<evidence type="ECO:0000256" key="1">
    <source>
        <dbReference type="SAM" id="Phobius"/>
    </source>
</evidence>
<dbReference type="RefSeq" id="WP_408126421.1">
    <property type="nucleotide sequence ID" value="NZ_JBFNFH010000005.1"/>
</dbReference>
<evidence type="ECO:0000313" key="2">
    <source>
        <dbReference type="EMBL" id="MFM1524718.1"/>
    </source>
</evidence>
<proteinExistence type="predicted"/>
<feature type="transmembrane region" description="Helical" evidence="1">
    <location>
        <begin position="16"/>
        <end position="37"/>
    </location>
</feature>
<dbReference type="PANTHER" id="PTHR36434">
    <property type="entry name" value="MEMBRANE PROTEASE YUGP-RELATED"/>
    <property type="match status" value="1"/>
</dbReference>
<dbReference type="InterPro" id="IPR007395">
    <property type="entry name" value="Zn_peptidase_2"/>
</dbReference>
<keyword evidence="1" id="KW-0812">Transmembrane</keyword>
<dbReference type="Proteomes" id="UP001629536">
    <property type="component" value="Unassembled WGS sequence"/>
</dbReference>
<organism evidence="2 3">
    <name type="scientific">Helcococcus bovis</name>
    <dbReference type="NCBI Taxonomy" id="3153252"/>
    <lineage>
        <taxon>Bacteria</taxon>
        <taxon>Bacillati</taxon>
        <taxon>Bacillota</taxon>
        <taxon>Tissierellia</taxon>
        <taxon>Tissierellales</taxon>
        <taxon>Peptoniphilaceae</taxon>
        <taxon>Helcococcus</taxon>
    </lineage>
</organism>
<gene>
    <name evidence="2" type="ORF">ABGF40_03435</name>
</gene>